<keyword evidence="2" id="KW-0238">DNA-binding</keyword>
<sequence length="226" mass="25899">MGRNTNRGLNRLTAEVVEDNSLSEDSFSAKKDGSSVHFFYRTVNAYANGQRKRRKIYDQETSVKCYVRWHKTGKTKPVMENGVQIGYKKILVLYASKKGSKPDKCNWVMHQYHMGTDEDEREGQYVVSKIFYQPWKEIDKNETSLVIEESDLETVEVIPSTPKTNTPDPPRPEYTPPSDVTVDDYAIRSLVQSEGPREFSAKSMRSKVERQMRKESGKTPEGDSEG</sequence>
<dbReference type="Gene3D" id="2.170.150.80">
    <property type="entry name" value="NAC domain"/>
    <property type="match status" value="1"/>
</dbReference>
<dbReference type="PANTHER" id="PTHR31079">
    <property type="entry name" value="NAC DOMAIN-CONTAINING PROTEIN 73"/>
    <property type="match status" value="1"/>
</dbReference>
<dbReference type="PANTHER" id="PTHR31079:SF2">
    <property type="entry name" value="NAC DOMAIN CONTAINING PROTEIN 44-RELATED"/>
    <property type="match status" value="1"/>
</dbReference>
<name>A0AAD1YPH7_9LAMI</name>
<accession>A0AAD1YPH7</accession>
<dbReference type="GO" id="GO:0003700">
    <property type="term" value="F:DNA-binding transcription factor activity"/>
    <property type="evidence" value="ECO:0007669"/>
    <property type="project" value="InterPro"/>
</dbReference>
<dbReference type="GO" id="GO:0005634">
    <property type="term" value="C:nucleus"/>
    <property type="evidence" value="ECO:0007669"/>
    <property type="project" value="TreeGrafter"/>
</dbReference>
<proteinExistence type="predicted"/>
<dbReference type="Pfam" id="PF02365">
    <property type="entry name" value="NAM"/>
    <property type="match status" value="1"/>
</dbReference>
<feature type="region of interest" description="Disordered" evidence="5">
    <location>
        <begin position="157"/>
        <end position="226"/>
    </location>
</feature>
<evidence type="ECO:0000256" key="5">
    <source>
        <dbReference type="SAM" id="MobiDB-lite"/>
    </source>
</evidence>
<feature type="domain" description="NAC" evidence="6">
    <location>
        <begin position="1"/>
        <end position="133"/>
    </location>
</feature>
<gene>
    <name evidence="7" type="ORF">FPE_LOCUS48</name>
</gene>
<evidence type="ECO:0000256" key="3">
    <source>
        <dbReference type="ARBA" id="ARBA00023163"/>
    </source>
</evidence>
<dbReference type="InterPro" id="IPR003441">
    <property type="entry name" value="NAC-dom"/>
</dbReference>
<feature type="compositionally biased region" description="Basic and acidic residues" evidence="5">
    <location>
        <begin position="195"/>
        <end position="226"/>
    </location>
</feature>
<organism evidence="7 8">
    <name type="scientific">Fraxinus pennsylvanica</name>
    <dbReference type="NCBI Taxonomy" id="56036"/>
    <lineage>
        <taxon>Eukaryota</taxon>
        <taxon>Viridiplantae</taxon>
        <taxon>Streptophyta</taxon>
        <taxon>Embryophyta</taxon>
        <taxon>Tracheophyta</taxon>
        <taxon>Spermatophyta</taxon>
        <taxon>Magnoliopsida</taxon>
        <taxon>eudicotyledons</taxon>
        <taxon>Gunneridae</taxon>
        <taxon>Pentapetalae</taxon>
        <taxon>asterids</taxon>
        <taxon>lamiids</taxon>
        <taxon>Lamiales</taxon>
        <taxon>Oleaceae</taxon>
        <taxon>Oleeae</taxon>
        <taxon>Fraxinus</taxon>
    </lineage>
</organism>
<dbReference type="GO" id="GO:0000976">
    <property type="term" value="F:transcription cis-regulatory region binding"/>
    <property type="evidence" value="ECO:0007669"/>
    <property type="project" value="TreeGrafter"/>
</dbReference>
<keyword evidence="1" id="KW-0805">Transcription regulation</keyword>
<dbReference type="PROSITE" id="PS51005">
    <property type="entry name" value="NAC"/>
    <property type="match status" value="1"/>
</dbReference>
<evidence type="ECO:0000313" key="7">
    <source>
        <dbReference type="EMBL" id="CAI9752617.1"/>
    </source>
</evidence>
<dbReference type="InterPro" id="IPR036093">
    <property type="entry name" value="NAC_dom_sf"/>
</dbReference>
<keyword evidence="4" id="KW-0539">Nucleus</keyword>
<dbReference type="EMBL" id="OU503036">
    <property type="protein sequence ID" value="CAI9752617.1"/>
    <property type="molecule type" value="Genomic_DNA"/>
</dbReference>
<evidence type="ECO:0000256" key="1">
    <source>
        <dbReference type="ARBA" id="ARBA00023015"/>
    </source>
</evidence>
<keyword evidence="8" id="KW-1185">Reference proteome</keyword>
<dbReference type="AlphaFoldDB" id="A0AAD1YPH7"/>
<dbReference type="SUPFAM" id="SSF101941">
    <property type="entry name" value="NAC domain"/>
    <property type="match status" value="1"/>
</dbReference>
<dbReference type="Proteomes" id="UP000834106">
    <property type="component" value="Chromosome 1"/>
</dbReference>
<protein>
    <recommendedName>
        <fullName evidence="6">NAC domain-containing protein</fullName>
    </recommendedName>
</protein>
<reference evidence="7" key="1">
    <citation type="submission" date="2023-05" db="EMBL/GenBank/DDBJ databases">
        <authorList>
            <person name="Huff M."/>
        </authorList>
    </citation>
    <scope>NUCLEOTIDE SEQUENCE</scope>
</reference>
<evidence type="ECO:0000256" key="4">
    <source>
        <dbReference type="ARBA" id="ARBA00023242"/>
    </source>
</evidence>
<evidence type="ECO:0000256" key="2">
    <source>
        <dbReference type="ARBA" id="ARBA00023125"/>
    </source>
</evidence>
<dbReference type="InterPro" id="IPR044799">
    <property type="entry name" value="SOG1-like"/>
</dbReference>
<evidence type="ECO:0000313" key="8">
    <source>
        <dbReference type="Proteomes" id="UP000834106"/>
    </source>
</evidence>
<evidence type="ECO:0000259" key="6">
    <source>
        <dbReference type="PROSITE" id="PS51005"/>
    </source>
</evidence>
<keyword evidence="3" id="KW-0804">Transcription</keyword>